<evidence type="ECO:0000313" key="1">
    <source>
        <dbReference type="EMBL" id="KAG1562230.1"/>
    </source>
</evidence>
<name>A0A9P6YRP0_9FUNG</name>
<sequence length="128" mass="14438">MPSASSSRSYYGMKSVLHGSRTAADIYAELHILPSLVYRYTKKLKVKISSSQLGRPPIVPDVTKNYMKIQIIRGQLQIAKDVYRLPLEPGLSILHSSTVNALESTSFHAKLKKKKPFLTKEHTKRKLS</sequence>
<evidence type="ECO:0000313" key="2">
    <source>
        <dbReference type="Proteomes" id="UP000740926"/>
    </source>
</evidence>
<dbReference type="EMBL" id="JAANIU010003516">
    <property type="protein sequence ID" value="KAG1562230.1"/>
    <property type="molecule type" value="Genomic_DNA"/>
</dbReference>
<proteinExistence type="predicted"/>
<dbReference type="AlphaFoldDB" id="A0A9P6YRP0"/>
<gene>
    <name evidence="1" type="ORF">G6F50_012122</name>
</gene>
<reference evidence="1 2" key="1">
    <citation type="journal article" date="2020" name="Microb. Genom.">
        <title>Genetic diversity of clinical and environmental Mucorales isolates obtained from an investigation of mucormycosis cases among solid organ transplant recipients.</title>
        <authorList>
            <person name="Nguyen M.H."/>
            <person name="Kaul D."/>
            <person name="Muto C."/>
            <person name="Cheng S.J."/>
            <person name="Richter R.A."/>
            <person name="Bruno V.M."/>
            <person name="Liu G."/>
            <person name="Beyhan S."/>
            <person name="Sundermann A.J."/>
            <person name="Mounaud S."/>
            <person name="Pasculle A.W."/>
            <person name="Nierman W.C."/>
            <person name="Driscoll E."/>
            <person name="Cumbie R."/>
            <person name="Clancy C.J."/>
            <person name="Dupont C.L."/>
        </authorList>
    </citation>
    <scope>NUCLEOTIDE SEQUENCE [LARGE SCALE GENOMIC DNA]</scope>
    <source>
        <strain evidence="1 2">GL24</strain>
    </source>
</reference>
<organism evidence="1 2">
    <name type="scientific">Rhizopus delemar</name>
    <dbReference type="NCBI Taxonomy" id="936053"/>
    <lineage>
        <taxon>Eukaryota</taxon>
        <taxon>Fungi</taxon>
        <taxon>Fungi incertae sedis</taxon>
        <taxon>Mucoromycota</taxon>
        <taxon>Mucoromycotina</taxon>
        <taxon>Mucoromycetes</taxon>
        <taxon>Mucorales</taxon>
        <taxon>Mucorineae</taxon>
        <taxon>Rhizopodaceae</taxon>
        <taxon>Rhizopus</taxon>
    </lineage>
</organism>
<dbReference type="Proteomes" id="UP000740926">
    <property type="component" value="Unassembled WGS sequence"/>
</dbReference>
<protein>
    <submittedName>
        <fullName evidence="1">Uncharacterized protein</fullName>
    </submittedName>
</protein>
<keyword evidence="2" id="KW-1185">Reference proteome</keyword>
<comment type="caution">
    <text evidence="1">The sequence shown here is derived from an EMBL/GenBank/DDBJ whole genome shotgun (WGS) entry which is preliminary data.</text>
</comment>
<accession>A0A9P6YRP0</accession>